<protein>
    <submittedName>
        <fullName evidence="1">Uncharacterized protein</fullName>
    </submittedName>
</protein>
<gene>
    <name evidence="1" type="ORF">OCBIM_22020262mg</name>
</gene>
<reference evidence="1" key="1">
    <citation type="submission" date="2015-07" db="EMBL/GenBank/DDBJ databases">
        <title>MeaNS - Measles Nucleotide Surveillance Program.</title>
        <authorList>
            <person name="Tran T."/>
            <person name="Druce J."/>
        </authorList>
    </citation>
    <scope>NUCLEOTIDE SEQUENCE</scope>
    <source>
        <strain evidence="1">UCB-OBI-ISO-001</strain>
        <tissue evidence="1">Gonad</tissue>
    </source>
</reference>
<proteinExistence type="predicted"/>
<name>A0A0L8FI55_OCTBM</name>
<dbReference type="AlphaFoldDB" id="A0A0L8FI55"/>
<evidence type="ECO:0000313" key="1">
    <source>
        <dbReference type="EMBL" id="KOF63101.1"/>
    </source>
</evidence>
<sequence>MLQFITINLHNFHPIIRTISAQRYRSLNIPHYSRLLHAHTHTHHTHTCTHTHSCTQQQPFQKTLSSKFGTLIAQ</sequence>
<organism evidence="1">
    <name type="scientific">Octopus bimaculoides</name>
    <name type="common">California two-spotted octopus</name>
    <dbReference type="NCBI Taxonomy" id="37653"/>
    <lineage>
        <taxon>Eukaryota</taxon>
        <taxon>Metazoa</taxon>
        <taxon>Spiralia</taxon>
        <taxon>Lophotrochozoa</taxon>
        <taxon>Mollusca</taxon>
        <taxon>Cephalopoda</taxon>
        <taxon>Coleoidea</taxon>
        <taxon>Octopodiformes</taxon>
        <taxon>Octopoda</taxon>
        <taxon>Incirrata</taxon>
        <taxon>Octopodidae</taxon>
        <taxon>Octopus</taxon>
    </lineage>
</organism>
<accession>A0A0L8FI55</accession>
<dbReference type="EMBL" id="KQ431563">
    <property type="protein sequence ID" value="KOF63101.1"/>
    <property type="molecule type" value="Genomic_DNA"/>
</dbReference>